<feature type="domain" description="Choline/carnitine acyltransferase" evidence="3">
    <location>
        <begin position="30"/>
        <end position="137"/>
    </location>
</feature>
<evidence type="ECO:0000259" key="3">
    <source>
        <dbReference type="Pfam" id="PF00755"/>
    </source>
</evidence>
<feature type="region of interest" description="Disordered" evidence="2">
    <location>
        <begin position="144"/>
        <end position="168"/>
    </location>
</feature>
<evidence type="ECO:0000313" key="4">
    <source>
        <dbReference type="Ensembl" id="ENSHHUP00000042727.1"/>
    </source>
</evidence>
<dbReference type="GO" id="GO:0006635">
    <property type="term" value="P:fatty acid beta-oxidation"/>
    <property type="evidence" value="ECO:0007669"/>
    <property type="project" value="TreeGrafter"/>
</dbReference>
<dbReference type="InterPro" id="IPR042231">
    <property type="entry name" value="Cho/carn_acyl_trans_2"/>
</dbReference>
<dbReference type="InterPro" id="IPR000542">
    <property type="entry name" value="Carn_acyl_trans"/>
</dbReference>
<dbReference type="Pfam" id="PF00755">
    <property type="entry name" value="Carn_acyltransf"/>
    <property type="match status" value="1"/>
</dbReference>
<accession>A0A4W5MWE6</accession>
<organism evidence="4 5">
    <name type="scientific">Hucho hucho</name>
    <name type="common">huchen</name>
    <dbReference type="NCBI Taxonomy" id="62062"/>
    <lineage>
        <taxon>Eukaryota</taxon>
        <taxon>Metazoa</taxon>
        <taxon>Chordata</taxon>
        <taxon>Craniata</taxon>
        <taxon>Vertebrata</taxon>
        <taxon>Euteleostomi</taxon>
        <taxon>Actinopterygii</taxon>
        <taxon>Neopterygii</taxon>
        <taxon>Teleostei</taxon>
        <taxon>Protacanthopterygii</taxon>
        <taxon>Salmoniformes</taxon>
        <taxon>Salmonidae</taxon>
        <taxon>Salmoninae</taxon>
        <taxon>Hucho</taxon>
    </lineage>
</organism>
<reference evidence="5" key="1">
    <citation type="submission" date="2018-06" db="EMBL/GenBank/DDBJ databases">
        <title>Genome assembly of Danube salmon.</title>
        <authorList>
            <person name="Macqueen D.J."/>
            <person name="Gundappa M.K."/>
        </authorList>
    </citation>
    <scope>NUCLEOTIDE SEQUENCE [LARGE SCALE GENOMIC DNA]</scope>
</reference>
<dbReference type="STRING" id="62062.ENSHHUP00000042727"/>
<evidence type="ECO:0000256" key="2">
    <source>
        <dbReference type="SAM" id="MobiDB-lite"/>
    </source>
</evidence>
<dbReference type="Gene3D" id="3.30.559.70">
    <property type="entry name" value="Choline/Carnitine o-acyltransferase, domain 2"/>
    <property type="match status" value="1"/>
</dbReference>
<dbReference type="InterPro" id="IPR039551">
    <property type="entry name" value="Cho/carn_acyl_trans"/>
</dbReference>
<protein>
    <recommendedName>
        <fullName evidence="3">Choline/carnitine acyltransferase domain-containing protein</fullName>
    </recommendedName>
</protein>
<sequence>MIDQILPCSSGLIPHRSHDHCNSTRYGVFMVNAFPLDMSQYFRLFNATRIPKQGKDELFTDPKGRHLLVMRQGNMYVFHVMDRNGNLVKPAEIQAHLKYILSDPTPAAAHPLGLLTSENRDTGLREKLLAAGNGEVLGLLSVSGRQEHEGPHPRLPQHAARGRHQPLL</sequence>
<dbReference type="GO" id="GO:0005739">
    <property type="term" value="C:mitochondrion"/>
    <property type="evidence" value="ECO:0007669"/>
    <property type="project" value="TreeGrafter"/>
</dbReference>
<proteinExistence type="predicted"/>
<dbReference type="Proteomes" id="UP000314982">
    <property type="component" value="Unassembled WGS sequence"/>
</dbReference>
<keyword evidence="5" id="KW-1185">Reference proteome</keyword>
<dbReference type="AlphaFoldDB" id="A0A4W5MWE6"/>
<evidence type="ECO:0000256" key="1">
    <source>
        <dbReference type="ARBA" id="ARBA00023315"/>
    </source>
</evidence>
<reference evidence="4" key="2">
    <citation type="submission" date="2025-08" db="UniProtKB">
        <authorList>
            <consortium name="Ensembl"/>
        </authorList>
    </citation>
    <scope>IDENTIFICATION</scope>
</reference>
<dbReference type="SUPFAM" id="SSF52777">
    <property type="entry name" value="CoA-dependent acyltransferases"/>
    <property type="match status" value="1"/>
</dbReference>
<reference evidence="4" key="3">
    <citation type="submission" date="2025-09" db="UniProtKB">
        <authorList>
            <consortium name="Ensembl"/>
        </authorList>
    </citation>
    <scope>IDENTIFICATION</scope>
</reference>
<keyword evidence="1" id="KW-0012">Acyltransferase</keyword>
<dbReference type="PANTHER" id="PTHR22589:SF16">
    <property type="entry name" value="CARNITINE O-PALMITOYLTRANSFERASE 2, MITOCHONDRIAL"/>
    <property type="match status" value="1"/>
</dbReference>
<evidence type="ECO:0000313" key="5">
    <source>
        <dbReference type="Proteomes" id="UP000314982"/>
    </source>
</evidence>
<keyword evidence="1" id="KW-0808">Transferase</keyword>
<name>A0A4W5MWE6_9TELE</name>
<dbReference type="GO" id="GO:0004095">
    <property type="term" value="F:carnitine O-palmitoyltransferase activity"/>
    <property type="evidence" value="ECO:0007669"/>
    <property type="project" value="TreeGrafter"/>
</dbReference>
<dbReference type="PANTHER" id="PTHR22589">
    <property type="entry name" value="CARNITINE O-ACYLTRANSFERASE"/>
    <property type="match status" value="1"/>
</dbReference>
<dbReference type="GeneTree" id="ENSGT01150000286999"/>
<dbReference type="Ensembl" id="ENSHHUT00000044344.1">
    <property type="protein sequence ID" value="ENSHHUP00000042727.1"/>
    <property type="gene ID" value="ENSHHUG00000026297.1"/>
</dbReference>